<evidence type="ECO:0008006" key="4">
    <source>
        <dbReference type="Google" id="ProtNLM"/>
    </source>
</evidence>
<evidence type="ECO:0000256" key="1">
    <source>
        <dbReference type="SAM" id="Phobius"/>
    </source>
</evidence>
<protein>
    <recommendedName>
        <fullName evidence="4">DUF4371 domain-containing protein</fullName>
    </recommendedName>
</protein>
<evidence type="ECO:0000313" key="2">
    <source>
        <dbReference type="EMBL" id="KAJ8889106.1"/>
    </source>
</evidence>
<gene>
    <name evidence="2" type="ORF">PR048_008600</name>
</gene>
<comment type="caution">
    <text evidence="2">The sequence shown here is derived from an EMBL/GenBank/DDBJ whole genome shotgun (WGS) entry which is preliminary data.</text>
</comment>
<keyword evidence="1" id="KW-0472">Membrane</keyword>
<dbReference type="EMBL" id="JARBHB010000003">
    <property type="protein sequence ID" value="KAJ8889106.1"/>
    <property type="molecule type" value="Genomic_DNA"/>
</dbReference>
<name>A0ABQ9HXK3_9NEOP</name>
<reference evidence="2 3" key="1">
    <citation type="submission" date="2023-02" db="EMBL/GenBank/DDBJ databases">
        <title>LHISI_Scaffold_Assembly.</title>
        <authorList>
            <person name="Stuart O.P."/>
            <person name="Cleave R."/>
            <person name="Magrath M.J.L."/>
            <person name="Mikheyev A.S."/>
        </authorList>
    </citation>
    <scope>NUCLEOTIDE SEQUENCE [LARGE SCALE GENOMIC DNA]</scope>
    <source>
        <strain evidence="2">Daus_M_001</strain>
        <tissue evidence="2">Leg muscle</tissue>
    </source>
</reference>
<feature type="transmembrane region" description="Helical" evidence="1">
    <location>
        <begin position="70"/>
        <end position="91"/>
    </location>
</feature>
<sequence length="123" mass="14320">MTHPEIQNEVLEIFGHEIVKILYEKIRSNDPLMFSIVCDGTQDISGLEQESICMCWVDENFEPQENFLGFYWALTLSGIVIFCLLLGFMGIQWGWNYEWFLERCSSTYLREATIGAVCTLWCT</sequence>
<keyword evidence="3" id="KW-1185">Reference proteome</keyword>
<accession>A0ABQ9HXK3</accession>
<evidence type="ECO:0000313" key="3">
    <source>
        <dbReference type="Proteomes" id="UP001159363"/>
    </source>
</evidence>
<organism evidence="2 3">
    <name type="scientific">Dryococelus australis</name>
    <dbReference type="NCBI Taxonomy" id="614101"/>
    <lineage>
        <taxon>Eukaryota</taxon>
        <taxon>Metazoa</taxon>
        <taxon>Ecdysozoa</taxon>
        <taxon>Arthropoda</taxon>
        <taxon>Hexapoda</taxon>
        <taxon>Insecta</taxon>
        <taxon>Pterygota</taxon>
        <taxon>Neoptera</taxon>
        <taxon>Polyneoptera</taxon>
        <taxon>Phasmatodea</taxon>
        <taxon>Verophasmatodea</taxon>
        <taxon>Anareolatae</taxon>
        <taxon>Phasmatidae</taxon>
        <taxon>Eurycanthinae</taxon>
        <taxon>Dryococelus</taxon>
    </lineage>
</organism>
<keyword evidence="1" id="KW-1133">Transmembrane helix</keyword>
<dbReference type="Proteomes" id="UP001159363">
    <property type="component" value="Chromosome 3"/>
</dbReference>
<dbReference type="PANTHER" id="PTHR45749">
    <property type="match status" value="1"/>
</dbReference>
<proteinExistence type="predicted"/>
<dbReference type="PANTHER" id="PTHR45749:SF21">
    <property type="entry name" value="DUF4371 DOMAIN-CONTAINING PROTEIN"/>
    <property type="match status" value="1"/>
</dbReference>
<feature type="non-terminal residue" evidence="2">
    <location>
        <position position="123"/>
    </location>
</feature>
<keyword evidence="1" id="KW-0812">Transmembrane</keyword>